<proteinExistence type="predicted"/>
<comment type="caution">
    <text evidence="3">The sequence shown here is derived from an EMBL/GenBank/DDBJ whole genome shotgun (WGS) entry which is preliminary data.</text>
</comment>
<dbReference type="CDD" id="cd00093">
    <property type="entry name" value="HTH_XRE"/>
    <property type="match status" value="1"/>
</dbReference>
<feature type="region of interest" description="Disordered" evidence="1">
    <location>
        <begin position="77"/>
        <end position="105"/>
    </location>
</feature>
<evidence type="ECO:0000313" key="3">
    <source>
        <dbReference type="EMBL" id="MCP1382445.1"/>
    </source>
</evidence>
<dbReference type="SMART" id="SM00530">
    <property type="entry name" value="HTH_XRE"/>
    <property type="match status" value="1"/>
</dbReference>
<dbReference type="SUPFAM" id="SSF47413">
    <property type="entry name" value="lambda repressor-like DNA-binding domains"/>
    <property type="match status" value="1"/>
</dbReference>
<dbReference type="EMBL" id="JAMZEL010000002">
    <property type="protein sequence ID" value="MCP1382445.1"/>
    <property type="molecule type" value="Genomic_DNA"/>
</dbReference>
<keyword evidence="4" id="KW-1185">Reference proteome</keyword>
<reference evidence="3 4" key="1">
    <citation type="submission" date="2022-06" db="EMBL/GenBank/DDBJ databases">
        <title>Runella sp. S5 genome sequencing.</title>
        <authorList>
            <person name="Park S."/>
        </authorList>
    </citation>
    <scope>NUCLEOTIDE SEQUENCE [LARGE SCALE GENOMIC DNA]</scope>
    <source>
        <strain evidence="3 4">S5</strain>
    </source>
</reference>
<sequence length="105" mass="12033">MSTLQNLANFNIGRLRKEKKLSREDMAHHLDISLEAYRKIENGTTHLSLDRLEQICEVLETDIFKILAPHPEKYSLNEVNDQGMGTNTDTLNHGQDKNLETRTGN</sequence>
<feature type="compositionally biased region" description="Polar residues" evidence="1">
    <location>
        <begin position="77"/>
        <end position="93"/>
    </location>
</feature>
<organism evidence="3 4">
    <name type="scientific">Runella salmonicolor</name>
    <dbReference type="NCBI Taxonomy" id="2950278"/>
    <lineage>
        <taxon>Bacteria</taxon>
        <taxon>Pseudomonadati</taxon>
        <taxon>Bacteroidota</taxon>
        <taxon>Cytophagia</taxon>
        <taxon>Cytophagales</taxon>
        <taxon>Spirosomataceae</taxon>
        <taxon>Runella</taxon>
    </lineage>
</organism>
<name>A0ABT1FLS2_9BACT</name>
<dbReference type="RefSeq" id="WP_253526683.1">
    <property type="nucleotide sequence ID" value="NZ_JAMZEL010000002.1"/>
</dbReference>
<evidence type="ECO:0000256" key="1">
    <source>
        <dbReference type="SAM" id="MobiDB-lite"/>
    </source>
</evidence>
<feature type="domain" description="HTH cro/C1-type" evidence="2">
    <location>
        <begin position="12"/>
        <end position="66"/>
    </location>
</feature>
<evidence type="ECO:0000259" key="2">
    <source>
        <dbReference type="PROSITE" id="PS50943"/>
    </source>
</evidence>
<evidence type="ECO:0000313" key="4">
    <source>
        <dbReference type="Proteomes" id="UP001204772"/>
    </source>
</evidence>
<feature type="compositionally biased region" description="Basic and acidic residues" evidence="1">
    <location>
        <begin position="94"/>
        <end position="105"/>
    </location>
</feature>
<dbReference type="Proteomes" id="UP001204772">
    <property type="component" value="Unassembled WGS sequence"/>
</dbReference>
<accession>A0ABT1FLS2</accession>
<dbReference type="Gene3D" id="1.10.260.40">
    <property type="entry name" value="lambda repressor-like DNA-binding domains"/>
    <property type="match status" value="1"/>
</dbReference>
<dbReference type="InterPro" id="IPR001387">
    <property type="entry name" value="Cro/C1-type_HTH"/>
</dbReference>
<gene>
    <name evidence="3" type="ORF">NCI00_08425</name>
</gene>
<dbReference type="InterPro" id="IPR010982">
    <property type="entry name" value="Lambda_DNA-bd_dom_sf"/>
</dbReference>
<protein>
    <submittedName>
        <fullName evidence="3">Helix-turn-helix transcriptional regulator</fullName>
    </submittedName>
</protein>
<dbReference type="PROSITE" id="PS50943">
    <property type="entry name" value="HTH_CROC1"/>
    <property type="match status" value="1"/>
</dbReference>
<dbReference type="Pfam" id="PF01381">
    <property type="entry name" value="HTH_3"/>
    <property type="match status" value="1"/>
</dbReference>